<dbReference type="OrthoDB" id="1933717at2759"/>
<keyword evidence="2" id="KW-0560">Oxidoreductase</keyword>
<reference evidence="4" key="1">
    <citation type="journal article" date="2021" name="Nat. Commun.">
        <title>Genetic determinants of endophytism in the Arabidopsis root mycobiome.</title>
        <authorList>
            <person name="Mesny F."/>
            <person name="Miyauchi S."/>
            <person name="Thiergart T."/>
            <person name="Pickel B."/>
            <person name="Atanasova L."/>
            <person name="Karlsson M."/>
            <person name="Huettel B."/>
            <person name="Barry K.W."/>
            <person name="Haridas S."/>
            <person name="Chen C."/>
            <person name="Bauer D."/>
            <person name="Andreopoulos W."/>
            <person name="Pangilinan J."/>
            <person name="LaButti K."/>
            <person name="Riley R."/>
            <person name="Lipzen A."/>
            <person name="Clum A."/>
            <person name="Drula E."/>
            <person name="Henrissat B."/>
            <person name="Kohler A."/>
            <person name="Grigoriev I.V."/>
            <person name="Martin F.M."/>
            <person name="Hacquard S."/>
        </authorList>
    </citation>
    <scope>NUCLEOTIDE SEQUENCE</scope>
    <source>
        <strain evidence="4">MPI-CAGE-CH-0230</strain>
    </source>
</reference>
<evidence type="ECO:0000256" key="1">
    <source>
        <dbReference type="ARBA" id="ARBA00006484"/>
    </source>
</evidence>
<evidence type="ECO:0000313" key="5">
    <source>
        <dbReference type="Proteomes" id="UP000756346"/>
    </source>
</evidence>
<dbReference type="PANTHER" id="PTHR42760">
    <property type="entry name" value="SHORT-CHAIN DEHYDROGENASES/REDUCTASES FAMILY MEMBER"/>
    <property type="match status" value="1"/>
</dbReference>
<keyword evidence="5" id="KW-1185">Reference proteome</keyword>
<dbReference type="PRINTS" id="PR00080">
    <property type="entry name" value="SDRFAMILY"/>
</dbReference>
<protein>
    <submittedName>
        <fullName evidence="4">Oxidoreductase</fullName>
    </submittedName>
</protein>
<dbReference type="EMBL" id="JAGTJQ010000017">
    <property type="protein sequence ID" value="KAH7010671.1"/>
    <property type="molecule type" value="Genomic_DNA"/>
</dbReference>
<dbReference type="PRINTS" id="PR00081">
    <property type="entry name" value="GDHRDH"/>
</dbReference>
<dbReference type="InterPro" id="IPR036291">
    <property type="entry name" value="NAD(P)-bd_dom_sf"/>
</dbReference>
<dbReference type="AlphaFoldDB" id="A0A9P8XQ16"/>
<organism evidence="4 5">
    <name type="scientific">Microdochium trichocladiopsis</name>
    <dbReference type="NCBI Taxonomy" id="1682393"/>
    <lineage>
        <taxon>Eukaryota</taxon>
        <taxon>Fungi</taxon>
        <taxon>Dikarya</taxon>
        <taxon>Ascomycota</taxon>
        <taxon>Pezizomycotina</taxon>
        <taxon>Sordariomycetes</taxon>
        <taxon>Xylariomycetidae</taxon>
        <taxon>Xylariales</taxon>
        <taxon>Microdochiaceae</taxon>
        <taxon>Microdochium</taxon>
    </lineage>
</organism>
<evidence type="ECO:0000313" key="4">
    <source>
        <dbReference type="EMBL" id="KAH7010671.1"/>
    </source>
</evidence>
<dbReference type="GeneID" id="70185593"/>
<proteinExistence type="inferred from homology"/>
<dbReference type="Pfam" id="PF00106">
    <property type="entry name" value="adh_short"/>
    <property type="match status" value="1"/>
</dbReference>
<dbReference type="SUPFAM" id="SSF51735">
    <property type="entry name" value="NAD(P)-binding Rossmann-fold domains"/>
    <property type="match status" value="1"/>
</dbReference>
<gene>
    <name evidence="4" type="ORF">B0I36DRAFT_341946</name>
</gene>
<evidence type="ECO:0000256" key="3">
    <source>
        <dbReference type="RuleBase" id="RU000363"/>
    </source>
</evidence>
<dbReference type="GO" id="GO:0016616">
    <property type="term" value="F:oxidoreductase activity, acting on the CH-OH group of donors, NAD or NADP as acceptor"/>
    <property type="evidence" value="ECO:0007669"/>
    <property type="project" value="TreeGrafter"/>
</dbReference>
<evidence type="ECO:0000256" key="2">
    <source>
        <dbReference type="ARBA" id="ARBA00023002"/>
    </source>
</evidence>
<dbReference type="CDD" id="cd05233">
    <property type="entry name" value="SDR_c"/>
    <property type="match status" value="1"/>
</dbReference>
<dbReference type="InterPro" id="IPR002347">
    <property type="entry name" value="SDR_fam"/>
</dbReference>
<comment type="similarity">
    <text evidence="1 3">Belongs to the short-chain dehydrogenases/reductases (SDR) family.</text>
</comment>
<dbReference type="PANTHER" id="PTHR42760:SF37">
    <property type="entry name" value="CLAVALDEHYDE DEHYDROGENASE"/>
    <property type="match status" value="1"/>
</dbReference>
<dbReference type="Proteomes" id="UP000756346">
    <property type="component" value="Unassembled WGS sequence"/>
</dbReference>
<dbReference type="Gene3D" id="3.40.50.720">
    <property type="entry name" value="NAD(P)-binding Rossmann-like Domain"/>
    <property type="match status" value="1"/>
</dbReference>
<name>A0A9P8XQ16_9PEZI</name>
<accession>A0A9P8XQ16</accession>
<sequence>MSAAIRDTGAEAAVRFIGKMHNDTYAEIDPLKADLSGKTIVITGASKGIGRAAAIAFAQAGASNIAITARSSLDDVVSAMLKAARDAGRPKEPVIFSGTADVTSEQDVSRFAKKVGEAFGAVDLLINNAGYSSEWTPLVDTDPADWWMNFEVNVRGIYLFTHAFLPLVLKSASLKTILNVTSFGAVIISEGASGYQTAKFAVCRLTEHVAADYADQGLICIAAHPGGIKTELGTRLPKPLHQWLVDEVELPAHWMTWLARERREWLQARFVVVNWDVKELESKKDEIVNGNKLKFRMVV</sequence>
<comment type="caution">
    <text evidence="4">The sequence shown here is derived from an EMBL/GenBank/DDBJ whole genome shotgun (WGS) entry which is preliminary data.</text>
</comment>
<dbReference type="RefSeq" id="XP_046004202.1">
    <property type="nucleotide sequence ID" value="XM_046156047.1"/>
</dbReference>